<dbReference type="InterPro" id="IPR007449">
    <property type="entry name" value="ZipA_FtsZ-bd_C"/>
</dbReference>
<evidence type="ECO:0000259" key="3">
    <source>
        <dbReference type="SMART" id="SM00771"/>
    </source>
</evidence>
<comment type="subcellular location">
    <subcellularLocation>
        <location evidence="2">Cell inner membrane</location>
        <topology evidence="2">Single-pass type I membrane protein</topology>
    </subcellularLocation>
</comment>
<protein>
    <recommendedName>
        <fullName evidence="1">Cell division protein ZipA</fullName>
    </recommendedName>
</protein>
<proteinExistence type="inferred from homology"/>
<dbReference type="EMBL" id="JACHGW010000003">
    <property type="protein sequence ID" value="MBB6051254.1"/>
    <property type="molecule type" value="Genomic_DNA"/>
</dbReference>
<reference evidence="4 5" key="1">
    <citation type="submission" date="2020-08" db="EMBL/GenBank/DDBJ databases">
        <title>Genomic Encyclopedia of Type Strains, Phase IV (KMG-IV): sequencing the most valuable type-strain genomes for metagenomic binning, comparative biology and taxonomic classification.</title>
        <authorList>
            <person name="Goeker M."/>
        </authorList>
    </citation>
    <scope>NUCLEOTIDE SEQUENCE [LARGE SCALE GENOMIC DNA]</scope>
    <source>
        <strain evidence="4 5">DSM 23562</strain>
    </source>
</reference>
<dbReference type="GO" id="GO:0090529">
    <property type="term" value="P:cell septum assembly"/>
    <property type="evidence" value="ECO:0007669"/>
    <property type="project" value="InterPro"/>
</dbReference>
<keyword evidence="2" id="KW-0997">Cell inner membrane</keyword>
<evidence type="ECO:0000313" key="5">
    <source>
        <dbReference type="Proteomes" id="UP000520814"/>
    </source>
</evidence>
<comment type="function">
    <text evidence="1">Essential cell division protein that stabilizes the FtsZ protofilaments by cross-linking them and that serves as a cytoplasmic membrane anchor for the Z ring. Also required for the recruitment to the septal ring of downstream cell division proteins.</text>
</comment>
<evidence type="ECO:0000313" key="4">
    <source>
        <dbReference type="EMBL" id="MBB6051254.1"/>
    </source>
</evidence>
<keyword evidence="5" id="KW-1185">Reference proteome</keyword>
<dbReference type="Proteomes" id="UP000520814">
    <property type="component" value="Unassembled WGS sequence"/>
</dbReference>
<keyword evidence="2" id="KW-0812">Transmembrane</keyword>
<comment type="caution">
    <text evidence="4">The sequence shown here is derived from an EMBL/GenBank/DDBJ whole genome shotgun (WGS) entry which is preliminary data.</text>
</comment>
<organism evidence="4 5">
    <name type="scientific">Armatimonas rosea</name>
    <dbReference type="NCBI Taxonomy" id="685828"/>
    <lineage>
        <taxon>Bacteria</taxon>
        <taxon>Bacillati</taxon>
        <taxon>Armatimonadota</taxon>
        <taxon>Armatimonadia</taxon>
        <taxon>Armatimonadales</taxon>
        <taxon>Armatimonadaceae</taxon>
        <taxon>Armatimonas</taxon>
    </lineage>
</organism>
<dbReference type="SUPFAM" id="SSF64383">
    <property type="entry name" value="Cell-division protein ZipA, C-terminal domain"/>
    <property type="match status" value="1"/>
</dbReference>
<dbReference type="Gene3D" id="3.30.1400.10">
    <property type="entry name" value="ZipA, C-terminal FtsZ-binding domain"/>
    <property type="match status" value="1"/>
</dbReference>
<keyword evidence="2" id="KW-1003">Cell membrane</keyword>
<dbReference type="AlphaFoldDB" id="A0A7W9SSP0"/>
<name>A0A7W9SSP0_ARMRO</name>
<dbReference type="InterPro" id="IPR036765">
    <property type="entry name" value="ZipA_FtsZ-bd_C_sf"/>
</dbReference>
<dbReference type="GO" id="GO:0005886">
    <property type="term" value="C:plasma membrane"/>
    <property type="evidence" value="ECO:0007669"/>
    <property type="project" value="UniProtKB-SubCell"/>
</dbReference>
<keyword evidence="1" id="KW-0131">Cell cycle</keyword>
<keyword evidence="2" id="KW-0472">Membrane</keyword>
<dbReference type="RefSeq" id="WP_184197876.1">
    <property type="nucleotide sequence ID" value="NZ_JACHGW010000003.1"/>
</dbReference>
<keyword evidence="1" id="KW-0132">Cell division</keyword>
<dbReference type="Pfam" id="PF04354">
    <property type="entry name" value="ZipA_C"/>
    <property type="match status" value="1"/>
</dbReference>
<comment type="similarity">
    <text evidence="1">Belongs to the ZipA family.</text>
</comment>
<dbReference type="SMART" id="SM00771">
    <property type="entry name" value="ZipA_C"/>
    <property type="match status" value="1"/>
</dbReference>
<evidence type="ECO:0000256" key="1">
    <source>
        <dbReference type="RuleBase" id="RU003612"/>
    </source>
</evidence>
<gene>
    <name evidence="4" type="ORF">HNQ39_003064</name>
</gene>
<evidence type="ECO:0000256" key="2">
    <source>
        <dbReference type="RuleBase" id="RU003613"/>
    </source>
</evidence>
<sequence length="332" mass="35747">MTEPAHRFEGDYWTRSEWREMPDTARRVRLALGTEPLGVLPHLMPTVALPPAPKPLPPGPHPGTSLLADLADTQPITREALALALQGQDLLGGALWGFQHGEWLRLSAATVGQRPVYQALTVAWDLLELPGGSLTELAAYATHALHAAHTLAERLGIAVTREEPPADAARRAASLVLLKARFARSVELRLLAQGTPFPSRRLWRAAYGLGFGWGHLDLLHWPAAPKRALFTLTSAGKPGYFLPERAAEGESVPGLILSFELPSCPAPLETFDAMALALAHFREQLGGRPVDSAGRELDTERLEAERESVAAAVAQLEAAGIAPGSREALALF</sequence>
<accession>A0A7W9SSP0</accession>
<feature type="domain" description="ZipA C-terminal FtsZ-binding" evidence="3">
    <location>
        <begin position="182"/>
        <end position="309"/>
    </location>
</feature>